<dbReference type="AlphaFoldDB" id="A0A0C2MTX5"/>
<sequence>MKLKGKRFTIEFSVNNDSLSSYKFMTLETNILIRNPYTFAIHVAAFEKYFLEKIPAICNKTLTLNIDPLFTHSLIMESKLYIKDAEDYFSEYKSGINGVIKDSIYEIADKNQMFDLKIKVYTSPRKLLPVGNYGRISSFKKKLSKDTSPYQLLAMSSRSKHIIIHYAAKGREYKSRYFTKVLFQLSNITEEWELSAAPIASKLLNGGKSYQQSRHSVPKFQIVIPQSEQLLHLQISLKNIISKKGETCIYFIQGNKLAWIKNQGDFRIQNFKLKIFNLQESYVGHQSTLMLLSSKVVENNCVLNRYLGKIIEEIYNGTVVDEFGFASSFLDQESKIYATKQLDEVQLETCRNRMINIQT</sequence>
<protein>
    <submittedName>
        <fullName evidence="1">Uncharacterized protein</fullName>
    </submittedName>
</protein>
<dbReference type="EMBL" id="JWZT01003996">
    <property type="protein sequence ID" value="KII65132.1"/>
    <property type="molecule type" value="Genomic_DNA"/>
</dbReference>
<proteinExistence type="predicted"/>
<reference evidence="1 2" key="1">
    <citation type="journal article" date="2014" name="Genome Biol. Evol.">
        <title>The genome of the myxosporean Thelohanellus kitauei shows adaptations to nutrient acquisition within its fish host.</title>
        <authorList>
            <person name="Yang Y."/>
            <person name="Xiong J."/>
            <person name="Zhou Z."/>
            <person name="Huo F."/>
            <person name="Miao W."/>
            <person name="Ran C."/>
            <person name="Liu Y."/>
            <person name="Zhang J."/>
            <person name="Feng J."/>
            <person name="Wang M."/>
            <person name="Wang M."/>
            <person name="Wang L."/>
            <person name="Yao B."/>
        </authorList>
    </citation>
    <scope>NUCLEOTIDE SEQUENCE [LARGE SCALE GENOMIC DNA]</scope>
    <source>
        <strain evidence="1">Wuqing</strain>
    </source>
</reference>
<evidence type="ECO:0000313" key="2">
    <source>
        <dbReference type="Proteomes" id="UP000031668"/>
    </source>
</evidence>
<evidence type="ECO:0000313" key="1">
    <source>
        <dbReference type="EMBL" id="KII65132.1"/>
    </source>
</evidence>
<organism evidence="1 2">
    <name type="scientific">Thelohanellus kitauei</name>
    <name type="common">Myxosporean</name>
    <dbReference type="NCBI Taxonomy" id="669202"/>
    <lineage>
        <taxon>Eukaryota</taxon>
        <taxon>Metazoa</taxon>
        <taxon>Cnidaria</taxon>
        <taxon>Myxozoa</taxon>
        <taxon>Myxosporea</taxon>
        <taxon>Bivalvulida</taxon>
        <taxon>Platysporina</taxon>
        <taxon>Myxobolidae</taxon>
        <taxon>Thelohanellus</taxon>
    </lineage>
</organism>
<keyword evidence="2" id="KW-1185">Reference proteome</keyword>
<comment type="caution">
    <text evidence="1">The sequence shown here is derived from an EMBL/GenBank/DDBJ whole genome shotgun (WGS) entry which is preliminary data.</text>
</comment>
<name>A0A0C2MTX5_THEKT</name>
<gene>
    <name evidence="1" type="ORF">RF11_14073</name>
</gene>
<accession>A0A0C2MTX5</accession>
<dbReference type="Proteomes" id="UP000031668">
    <property type="component" value="Unassembled WGS sequence"/>
</dbReference>